<keyword evidence="6 11" id="KW-0347">Helicase</keyword>
<keyword evidence="15" id="KW-1185">Reference proteome</keyword>
<dbReference type="InterPro" id="IPR033762">
    <property type="entry name" value="MCM_OB"/>
</dbReference>
<comment type="subcellular location">
    <subcellularLocation>
        <location evidence="1">Nucleus</location>
    </subcellularLocation>
</comment>
<feature type="compositionally biased region" description="Acidic residues" evidence="12">
    <location>
        <begin position="111"/>
        <end position="120"/>
    </location>
</feature>
<dbReference type="Gene3D" id="3.30.1640.10">
    <property type="entry name" value="mini-chromosome maintenance (MCM) complex, chain A, domain 1"/>
    <property type="match status" value="1"/>
</dbReference>
<dbReference type="SUPFAM" id="SSF50249">
    <property type="entry name" value="Nucleic acid-binding proteins"/>
    <property type="match status" value="1"/>
</dbReference>
<dbReference type="EMBL" id="JBGBPQ010000010">
    <property type="protein sequence ID" value="KAL1518638.1"/>
    <property type="molecule type" value="Genomic_DNA"/>
</dbReference>
<evidence type="ECO:0000256" key="9">
    <source>
        <dbReference type="ARBA" id="ARBA00023242"/>
    </source>
</evidence>
<dbReference type="InterPro" id="IPR031327">
    <property type="entry name" value="MCM"/>
</dbReference>
<dbReference type="Pfam" id="PF00493">
    <property type="entry name" value="MCM"/>
    <property type="match status" value="1"/>
</dbReference>
<comment type="catalytic activity">
    <reaction evidence="11">
        <text>ATP + H2O = ADP + phosphate + H(+)</text>
        <dbReference type="Rhea" id="RHEA:13065"/>
        <dbReference type="ChEBI" id="CHEBI:15377"/>
        <dbReference type="ChEBI" id="CHEBI:15378"/>
        <dbReference type="ChEBI" id="CHEBI:30616"/>
        <dbReference type="ChEBI" id="CHEBI:43474"/>
        <dbReference type="ChEBI" id="CHEBI:456216"/>
        <dbReference type="EC" id="3.6.4.12"/>
    </reaction>
</comment>
<reference evidence="14 15" key="1">
    <citation type="journal article" date="2024" name="Science">
        <title>Giant polyketide synthase enzymes in the biosynthesis of giant marine polyether toxins.</title>
        <authorList>
            <person name="Fallon T.R."/>
            <person name="Shende V.V."/>
            <person name="Wierzbicki I.H."/>
            <person name="Pendleton A.L."/>
            <person name="Watervoot N.F."/>
            <person name="Auber R.P."/>
            <person name="Gonzalez D.J."/>
            <person name="Wisecaver J.H."/>
            <person name="Moore B.S."/>
        </authorList>
    </citation>
    <scope>NUCLEOTIDE SEQUENCE [LARGE SCALE GENOMIC DNA]</scope>
    <source>
        <strain evidence="14 15">12B1</strain>
    </source>
</reference>
<evidence type="ECO:0000256" key="7">
    <source>
        <dbReference type="ARBA" id="ARBA00022840"/>
    </source>
</evidence>
<dbReference type="GO" id="GO:0000727">
    <property type="term" value="P:double-strand break repair via break-induced replication"/>
    <property type="evidence" value="ECO:0007669"/>
    <property type="project" value="TreeGrafter"/>
</dbReference>
<evidence type="ECO:0000256" key="2">
    <source>
        <dbReference type="ARBA" id="ARBA00008010"/>
    </source>
</evidence>
<dbReference type="GO" id="GO:0005634">
    <property type="term" value="C:nucleus"/>
    <property type="evidence" value="ECO:0007669"/>
    <property type="project" value="UniProtKB-SubCell"/>
</dbReference>
<dbReference type="InterPro" id="IPR036388">
    <property type="entry name" value="WH-like_DNA-bd_sf"/>
</dbReference>
<dbReference type="Pfam" id="PF14551">
    <property type="entry name" value="MCM_N"/>
    <property type="match status" value="1"/>
</dbReference>
<dbReference type="GO" id="GO:0003697">
    <property type="term" value="F:single-stranded DNA binding"/>
    <property type="evidence" value="ECO:0007669"/>
    <property type="project" value="TreeGrafter"/>
</dbReference>
<evidence type="ECO:0000256" key="10">
    <source>
        <dbReference type="RuleBase" id="RU004070"/>
    </source>
</evidence>
<dbReference type="SUPFAM" id="SSF52540">
    <property type="entry name" value="P-loop containing nucleoside triphosphate hydrolases"/>
    <property type="match status" value="1"/>
</dbReference>
<dbReference type="Proteomes" id="UP001515480">
    <property type="component" value="Unassembled WGS sequence"/>
</dbReference>
<dbReference type="Pfam" id="PF17855">
    <property type="entry name" value="MCM_lid"/>
    <property type="match status" value="1"/>
</dbReference>
<evidence type="ECO:0000256" key="6">
    <source>
        <dbReference type="ARBA" id="ARBA00022806"/>
    </source>
</evidence>
<keyword evidence="5 11" id="KW-0378">Hydrolase</keyword>
<dbReference type="PRINTS" id="PR01657">
    <property type="entry name" value="MCMFAMILY"/>
</dbReference>
<name>A0AB34JC53_PRYPA</name>
<dbReference type="GO" id="GO:0042555">
    <property type="term" value="C:MCM complex"/>
    <property type="evidence" value="ECO:0007669"/>
    <property type="project" value="UniProtKB-UniRule"/>
</dbReference>
<dbReference type="GO" id="GO:0017116">
    <property type="term" value="F:single-stranded DNA helicase activity"/>
    <property type="evidence" value="ECO:0007669"/>
    <property type="project" value="TreeGrafter"/>
</dbReference>
<protein>
    <recommendedName>
        <fullName evidence="11">DNA replication licensing factor MCM4</fullName>
        <ecNumber evidence="11">3.6.4.12</ecNumber>
    </recommendedName>
</protein>
<evidence type="ECO:0000256" key="3">
    <source>
        <dbReference type="ARBA" id="ARBA00022705"/>
    </source>
</evidence>
<dbReference type="GO" id="GO:0005524">
    <property type="term" value="F:ATP binding"/>
    <property type="evidence" value="ECO:0007669"/>
    <property type="project" value="UniProtKB-UniRule"/>
</dbReference>
<keyword evidence="3 11" id="KW-0235">DNA replication</keyword>
<dbReference type="Gene3D" id="2.40.50.140">
    <property type="entry name" value="Nucleic acid-binding proteins"/>
    <property type="match status" value="1"/>
</dbReference>
<accession>A0AB34JC53</accession>
<dbReference type="PROSITE" id="PS00847">
    <property type="entry name" value="MCM_1"/>
    <property type="match status" value="1"/>
</dbReference>
<keyword evidence="8 10" id="KW-0238">DNA-binding</keyword>
<comment type="subunit">
    <text evidence="11">Component of the MCM2-7 complex.</text>
</comment>
<dbReference type="PRINTS" id="PR01660">
    <property type="entry name" value="MCMPROTEIN4"/>
</dbReference>
<dbReference type="InterPro" id="IPR008047">
    <property type="entry name" value="MCM_4"/>
</dbReference>
<gene>
    <name evidence="14" type="ORF">AB1Y20_002926</name>
</gene>
<dbReference type="Gene3D" id="2.20.28.10">
    <property type="match status" value="1"/>
</dbReference>
<dbReference type="PROSITE" id="PS50051">
    <property type="entry name" value="MCM_2"/>
    <property type="match status" value="1"/>
</dbReference>
<dbReference type="GO" id="GO:1902975">
    <property type="term" value="P:mitotic DNA replication initiation"/>
    <property type="evidence" value="ECO:0007669"/>
    <property type="project" value="TreeGrafter"/>
</dbReference>
<dbReference type="InterPro" id="IPR041562">
    <property type="entry name" value="MCM_lid"/>
</dbReference>
<evidence type="ECO:0000256" key="8">
    <source>
        <dbReference type="ARBA" id="ARBA00023125"/>
    </source>
</evidence>
<feature type="compositionally biased region" description="Polar residues" evidence="12">
    <location>
        <begin position="66"/>
        <end position="75"/>
    </location>
</feature>
<feature type="region of interest" description="Disordered" evidence="12">
    <location>
        <begin position="1"/>
        <end position="129"/>
    </location>
</feature>
<dbReference type="AlphaFoldDB" id="A0AB34JC53"/>
<dbReference type="FunFam" id="2.20.28.10:FF:000003">
    <property type="entry name" value="DNA helicase"/>
    <property type="match status" value="1"/>
</dbReference>
<proteinExistence type="inferred from homology"/>
<evidence type="ECO:0000313" key="15">
    <source>
        <dbReference type="Proteomes" id="UP001515480"/>
    </source>
</evidence>
<dbReference type="FunFam" id="3.40.50.300:FF:000217">
    <property type="entry name" value="DNA helicase"/>
    <property type="match status" value="1"/>
</dbReference>
<comment type="function">
    <text evidence="11">Acts as component of the MCM2-7 complex (MCM complex) which is the replicative helicase essential for 'once per cell cycle' DNA replication initiation and elongation in eukaryotic cells. The active ATPase sites in the MCM2-7 ring are formed through the interaction surfaces of two neighboring subunits such that a critical structure of a conserved arginine finger motif is provided in trans relative to the ATP-binding site of the Walker A box of the adjacent subunit. The six ATPase active sites, however, are likely to contribute differentially to the complex helicase activity.</text>
</comment>
<feature type="compositionally biased region" description="Low complexity" evidence="12">
    <location>
        <begin position="79"/>
        <end position="93"/>
    </location>
</feature>
<dbReference type="InterPro" id="IPR027417">
    <property type="entry name" value="P-loop_NTPase"/>
</dbReference>
<evidence type="ECO:0000256" key="11">
    <source>
        <dbReference type="RuleBase" id="RU368062"/>
    </source>
</evidence>
<dbReference type="PANTHER" id="PTHR11630:SF66">
    <property type="entry name" value="DNA REPLICATION LICENSING FACTOR MCM4"/>
    <property type="match status" value="1"/>
</dbReference>
<feature type="domain" description="MCM C-terminal AAA(+) ATPase" evidence="13">
    <location>
        <begin position="442"/>
        <end position="652"/>
    </location>
</feature>
<dbReference type="InterPro" id="IPR018525">
    <property type="entry name" value="MCM_CS"/>
</dbReference>
<dbReference type="InterPro" id="IPR001208">
    <property type="entry name" value="MCM_dom"/>
</dbReference>
<dbReference type="EC" id="3.6.4.12" evidence="11"/>
<evidence type="ECO:0000256" key="1">
    <source>
        <dbReference type="ARBA" id="ARBA00004123"/>
    </source>
</evidence>
<dbReference type="Gene3D" id="3.40.50.300">
    <property type="entry name" value="P-loop containing nucleotide triphosphate hydrolases"/>
    <property type="match status" value="1"/>
</dbReference>
<keyword evidence="7 10" id="KW-0067">ATP-binding</keyword>
<feature type="compositionally biased region" description="Low complexity" evidence="12">
    <location>
        <begin position="1"/>
        <end position="18"/>
    </location>
</feature>
<organism evidence="14 15">
    <name type="scientific">Prymnesium parvum</name>
    <name type="common">Toxic golden alga</name>
    <dbReference type="NCBI Taxonomy" id="97485"/>
    <lineage>
        <taxon>Eukaryota</taxon>
        <taxon>Haptista</taxon>
        <taxon>Haptophyta</taxon>
        <taxon>Prymnesiophyceae</taxon>
        <taxon>Prymnesiales</taxon>
        <taxon>Prymnesiaceae</taxon>
        <taxon>Prymnesium</taxon>
    </lineage>
</organism>
<evidence type="ECO:0000256" key="12">
    <source>
        <dbReference type="SAM" id="MobiDB-lite"/>
    </source>
</evidence>
<dbReference type="Gene3D" id="1.10.10.10">
    <property type="entry name" value="Winged helix-like DNA-binding domain superfamily/Winged helix DNA-binding domain"/>
    <property type="match status" value="1"/>
</dbReference>
<evidence type="ECO:0000256" key="4">
    <source>
        <dbReference type="ARBA" id="ARBA00022741"/>
    </source>
</evidence>
<keyword evidence="9 11" id="KW-0539">Nucleus</keyword>
<evidence type="ECO:0000313" key="14">
    <source>
        <dbReference type="EMBL" id="KAL1518638.1"/>
    </source>
</evidence>
<dbReference type="InterPro" id="IPR027925">
    <property type="entry name" value="MCM_N"/>
</dbReference>
<comment type="similarity">
    <text evidence="2 10">Belongs to the MCM family.</text>
</comment>
<evidence type="ECO:0000259" key="13">
    <source>
        <dbReference type="PROSITE" id="PS50051"/>
    </source>
</evidence>
<dbReference type="InterPro" id="IPR012340">
    <property type="entry name" value="NA-bd_OB-fold"/>
</dbReference>
<dbReference type="SMART" id="SM00350">
    <property type="entry name" value="MCM"/>
    <property type="match status" value="1"/>
</dbReference>
<dbReference type="PANTHER" id="PTHR11630">
    <property type="entry name" value="DNA REPLICATION LICENSING FACTOR MCM FAMILY MEMBER"/>
    <property type="match status" value="1"/>
</dbReference>
<comment type="caution">
    <text evidence="14">The sequence shown here is derived from an EMBL/GenBank/DDBJ whole genome shotgun (WGS) entry which is preliminary data.</text>
</comment>
<dbReference type="GO" id="GO:0016787">
    <property type="term" value="F:hydrolase activity"/>
    <property type="evidence" value="ECO:0007669"/>
    <property type="project" value="UniProtKB-KW"/>
</dbReference>
<dbReference type="GO" id="GO:0006271">
    <property type="term" value="P:DNA strand elongation involved in DNA replication"/>
    <property type="evidence" value="ECO:0007669"/>
    <property type="project" value="TreeGrafter"/>
</dbReference>
<keyword evidence="4 10" id="KW-0547">Nucleotide-binding</keyword>
<dbReference type="Pfam" id="PF17207">
    <property type="entry name" value="MCM_OB"/>
    <property type="match status" value="1"/>
</dbReference>
<evidence type="ECO:0000256" key="5">
    <source>
        <dbReference type="ARBA" id="ARBA00022801"/>
    </source>
</evidence>
<sequence>MSSVASSPLPLSPIASSPRATSEVEATPAQRASRSGSSPPESEPDFPRTPSPVRAREELSPHDSASPLSLLQSPDGSERSVGSNGSRGRAAGGDQSPRSEAGSARNRAEGVAEDAGDGDDAGGPRTTIWGTDVNVQDMQRALRRFFNEFLEEGNSTGVPFYHAYMEHLIAKGEYALNLDCSQLHSYSAVLYDNVINYPREMISICDFVLHDLCVELFPEVKTRFHVRCFNLGRENRLRDLDPNDIDKLVRIKGMVTRTSNIIPDLKMGFFECSICATPQEAFVDAGQIPEPQVCTNMSCQAKQAMRIVHNRCVFNDKQIVRLQEAPEHIPEGETPQTVSMCTWDALVDVAKPGDRVEITGIYRATPIRTNPRRRTVRSIYKTYVDIVHIRKLEKGNRLQMDSGADPTAAGEHRVEFEEGNELAAAAETRHAEFSELSQRPDLYEQLAMALAPSVWEMDDVKKGVLLQLFGAKPKQLDSETGGSSRKRGEINVLLMGDPGTSKSQLLQYVHKVAPRGIYTSGKGSSAVGLTAYVTRDPETKEFVLESGALVLSDRGVCAIDEFDKMSDGARSILHEAMEQQTVSVAKAGIICSLNARTSVLASANPINSKYDPTKSVVHNINLSPTLLSRFDLIYLILDKANEATDRKLARHLLSLYDPHRGNVRAEISQRTLMEYISFARQECAPNITDEARDELIAHYVEMRRSGASRKTVTATPRQLESLIRLSEAHARMRLSPYVESRDVAEAVRLMRAATQTAATDPLTGAIDMDMITTGRSASDRNLLQHLMESLKHKFSSMGANTTLDIKDIQRIVLDDSGVEVDTSKVREALAALAKEGTVRQVRQNTYCVL</sequence>